<reference evidence="1 2" key="1">
    <citation type="submission" date="2024-08" db="EMBL/GenBank/DDBJ databases">
        <authorList>
            <person name="Ishaq N."/>
        </authorList>
    </citation>
    <scope>NUCLEOTIDE SEQUENCE [LARGE SCALE GENOMIC DNA]</scope>
    <source>
        <strain evidence="1 2">DSM 18651</strain>
    </source>
</reference>
<proteinExistence type="predicted"/>
<protein>
    <submittedName>
        <fullName evidence="1">Uncharacterized protein</fullName>
    </submittedName>
</protein>
<gene>
    <name evidence="1" type="ORF">ACCI49_11640</name>
</gene>
<evidence type="ECO:0000313" key="2">
    <source>
        <dbReference type="Proteomes" id="UP001569428"/>
    </source>
</evidence>
<keyword evidence="2" id="KW-1185">Reference proteome</keyword>
<organism evidence="1 2">
    <name type="scientific">Microbulbifer epialgicus</name>
    <dbReference type="NCBI Taxonomy" id="393907"/>
    <lineage>
        <taxon>Bacteria</taxon>
        <taxon>Pseudomonadati</taxon>
        <taxon>Pseudomonadota</taxon>
        <taxon>Gammaproteobacteria</taxon>
        <taxon>Cellvibrionales</taxon>
        <taxon>Microbulbiferaceae</taxon>
        <taxon>Microbulbifer</taxon>
    </lineage>
</organism>
<name>A0ABV4NZW4_9GAMM</name>
<dbReference type="EMBL" id="JBGMEK010000022">
    <property type="protein sequence ID" value="MFA0811572.1"/>
    <property type="molecule type" value="Genomic_DNA"/>
</dbReference>
<dbReference type="Proteomes" id="UP001569428">
    <property type="component" value="Unassembled WGS sequence"/>
</dbReference>
<sequence length="90" mass="9987">MYQDEFILGYERLLSNGWALGVKTLYRDLKSHIDDVSINHAVDALGYAHTGDAYGYVLANLGSDITIPYDRYGTGELKMTTFPAGLLSRP</sequence>
<comment type="caution">
    <text evidence="1">The sequence shown here is derived from an EMBL/GenBank/DDBJ whole genome shotgun (WGS) entry which is preliminary data.</text>
</comment>
<dbReference type="RefSeq" id="WP_371839137.1">
    <property type="nucleotide sequence ID" value="NZ_JBGMEK010000022.1"/>
</dbReference>
<accession>A0ABV4NZW4</accession>
<evidence type="ECO:0000313" key="1">
    <source>
        <dbReference type="EMBL" id="MFA0811572.1"/>
    </source>
</evidence>